<dbReference type="SUPFAM" id="SSF52172">
    <property type="entry name" value="CheY-like"/>
    <property type="match status" value="1"/>
</dbReference>
<dbReference type="PANTHER" id="PTHR43214:SF24">
    <property type="entry name" value="TRANSCRIPTIONAL REGULATORY PROTEIN NARL-RELATED"/>
    <property type="match status" value="1"/>
</dbReference>
<dbReference type="InterPro" id="IPR016032">
    <property type="entry name" value="Sig_transdc_resp-reg_C-effctor"/>
</dbReference>
<keyword evidence="4" id="KW-0804">Transcription</keyword>
<keyword evidence="1 5" id="KW-0597">Phosphoprotein</keyword>
<proteinExistence type="predicted"/>
<dbReference type="Pfam" id="PF00196">
    <property type="entry name" value="GerE"/>
    <property type="match status" value="1"/>
</dbReference>
<dbReference type="InterPro" id="IPR001789">
    <property type="entry name" value="Sig_transdc_resp-reg_receiver"/>
</dbReference>
<gene>
    <name evidence="8" type="ORF">RD149_10660</name>
</gene>
<comment type="caution">
    <text evidence="8">The sequence shown here is derived from an EMBL/GenBank/DDBJ whole genome shotgun (WGS) entry which is preliminary data.</text>
</comment>
<feature type="domain" description="HTH luxR-type" evidence="6">
    <location>
        <begin position="151"/>
        <end position="216"/>
    </location>
</feature>
<organism evidence="8 9">
    <name type="scientific">Gordonia westfalica</name>
    <dbReference type="NCBI Taxonomy" id="158898"/>
    <lineage>
        <taxon>Bacteria</taxon>
        <taxon>Bacillati</taxon>
        <taxon>Actinomycetota</taxon>
        <taxon>Actinomycetes</taxon>
        <taxon>Mycobacteriales</taxon>
        <taxon>Gordoniaceae</taxon>
        <taxon>Gordonia</taxon>
    </lineage>
</organism>
<keyword evidence="3" id="KW-0238">DNA-binding</keyword>
<evidence type="ECO:0000259" key="6">
    <source>
        <dbReference type="PROSITE" id="PS50043"/>
    </source>
</evidence>
<reference evidence="8 9" key="1">
    <citation type="submission" date="2023-08" db="EMBL/GenBank/DDBJ databases">
        <title>Bioegradation of LLDPE and BLDPE plastic by marine bacteria from coast plastic debris.</title>
        <authorList>
            <person name="Rong Z."/>
        </authorList>
    </citation>
    <scope>NUCLEOTIDE SEQUENCE [LARGE SCALE GENOMIC DNA]</scope>
    <source>
        <strain evidence="8 9">Z-2</strain>
    </source>
</reference>
<dbReference type="CDD" id="cd17535">
    <property type="entry name" value="REC_NarL-like"/>
    <property type="match status" value="1"/>
</dbReference>
<evidence type="ECO:0000256" key="5">
    <source>
        <dbReference type="PROSITE-ProRule" id="PRU00169"/>
    </source>
</evidence>
<keyword evidence="9" id="KW-1185">Reference proteome</keyword>
<dbReference type="SUPFAM" id="SSF46894">
    <property type="entry name" value="C-terminal effector domain of the bipartite response regulators"/>
    <property type="match status" value="1"/>
</dbReference>
<feature type="domain" description="Response regulatory" evidence="7">
    <location>
        <begin position="4"/>
        <end position="122"/>
    </location>
</feature>
<dbReference type="RefSeq" id="WP_310950417.1">
    <property type="nucleotide sequence ID" value="NZ_JAVLUS010000007.1"/>
</dbReference>
<evidence type="ECO:0000256" key="4">
    <source>
        <dbReference type="ARBA" id="ARBA00023163"/>
    </source>
</evidence>
<dbReference type="CDD" id="cd06170">
    <property type="entry name" value="LuxR_C_like"/>
    <property type="match status" value="1"/>
</dbReference>
<evidence type="ECO:0000313" key="9">
    <source>
        <dbReference type="Proteomes" id="UP001265083"/>
    </source>
</evidence>
<dbReference type="SMART" id="SM00448">
    <property type="entry name" value="REC"/>
    <property type="match status" value="1"/>
</dbReference>
<dbReference type="PRINTS" id="PR00038">
    <property type="entry name" value="HTHLUXR"/>
</dbReference>
<dbReference type="PROSITE" id="PS50043">
    <property type="entry name" value="HTH_LUXR_2"/>
    <property type="match status" value="1"/>
</dbReference>
<dbReference type="PANTHER" id="PTHR43214">
    <property type="entry name" value="TWO-COMPONENT RESPONSE REGULATOR"/>
    <property type="match status" value="1"/>
</dbReference>
<evidence type="ECO:0000256" key="1">
    <source>
        <dbReference type="ARBA" id="ARBA00022553"/>
    </source>
</evidence>
<protein>
    <submittedName>
        <fullName evidence="8">Response regulator transcription factor</fullName>
    </submittedName>
</protein>
<dbReference type="Pfam" id="PF00072">
    <property type="entry name" value="Response_reg"/>
    <property type="match status" value="1"/>
</dbReference>
<evidence type="ECO:0000256" key="2">
    <source>
        <dbReference type="ARBA" id="ARBA00023015"/>
    </source>
</evidence>
<evidence type="ECO:0000256" key="3">
    <source>
        <dbReference type="ARBA" id="ARBA00023125"/>
    </source>
</evidence>
<dbReference type="InterPro" id="IPR011006">
    <property type="entry name" value="CheY-like_superfamily"/>
</dbReference>
<dbReference type="Proteomes" id="UP001265083">
    <property type="component" value="Unassembled WGS sequence"/>
</dbReference>
<dbReference type="SMART" id="SM00421">
    <property type="entry name" value="HTH_LUXR"/>
    <property type="match status" value="1"/>
</dbReference>
<dbReference type="InterPro" id="IPR058245">
    <property type="entry name" value="NreC/VraR/RcsB-like_REC"/>
</dbReference>
<dbReference type="Gene3D" id="3.40.50.2300">
    <property type="match status" value="1"/>
</dbReference>
<name>A0ABU2GS02_9ACTN</name>
<keyword evidence="2" id="KW-0805">Transcription regulation</keyword>
<evidence type="ECO:0000259" key="7">
    <source>
        <dbReference type="PROSITE" id="PS50110"/>
    </source>
</evidence>
<accession>A0ABU2GS02</accession>
<dbReference type="InterPro" id="IPR000792">
    <property type="entry name" value="Tscrpt_reg_LuxR_C"/>
</dbReference>
<dbReference type="PROSITE" id="PS50110">
    <property type="entry name" value="RESPONSE_REGULATORY"/>
    <property type="match status" value="1"/>
</dbReference>
<feature type="modified residue" description="4-aspartylphosphate" evidence="5">
    <location>
        <position position="55"/>
    </location>
</feature>
<dbReference type="EMBL" id="JAVLUS010000007">
    <property type="protein sequence ID" value="MDS1114233.1"/>
    <property type="molecule type" value="Genomic_DNA"/>
</dbReference>
<dbReference type="InterPro" id="IPR039420">
    <property type="entry name" value="WalR-like"/>
</dbReference>
<sequence length="226" mass="23943">MTVRIVLADDQGLFRSTLRLLVDTEPDLEVVAEATNGGEAVRAARRFHPDVVVADLQMPGIDGIAATRSITSDPLLRGTRVMVLTTFEYDDNVAAALRAGASGFIGKDASPQELLDAIRAVAQGDTLMSPAATQMLVSHFLSRPSAGPGVESAVAGTLTPREREVVVLVAEGFGNAEIADRLQISVLTAKTHVNRAMTKFGARDRSQLVVAAYECGLVVPGRRPVP</sequence>
<evidence type="ECO:0000313" key="8">
    <source>
        <dbReference type="EMBL" id="MDS1114233.1"/>
    </source>
</evidence>